<evidence type="ECO:0008006" key="4">
    <source>
        <dbReference type="Google" id="ProtNLM"/>
    </source>
</evidence>
<reference evidence="2 3" key="1">
    <citation type="submission" date="2020-08" db="EMBL/GenBank/DDBJ databases">
        <title>Functional genomics of gut bacteria from endangered species of beetles.</title>
        <authorList>
            <person name="Carlos-Shanley C."/>
        </authorList>
    </citation>
    <scope>NUCLEOTIDE SEQUENCE [LARGE SCALE GENOMIC DNA]</scope>
    <source>
        <strain evidence="2 3">S00142</strain>
    </source>
</reference>
<proteinExistence type="predicted"/>
<protein>
    <recommendedName>
        <fullName evidence="4">DUF3995 domain-containing protein</fullName>
    </recommendedName>
</protein>
<dbReference type="AlphaFoldDB" id="A0A7W7IYL5"/>
<evidence type="ECO:0000256" key="1">
    <source>
        <dbReference type="SAM" id="Phobius"/>
    </source>
</evidence>
<dbReference type="Pfam" id="PF13160">
    <property type="entry name" value="DUF3995"/>
    <property type="match status" value="1"/>
</dbReference>
<dbReference type="RefSeq" id="WP_184163695.1">
    <property type="nucleotide sequence ID" value="NZ_JACHLD010000004.1"/>
</dbReference>
<keyword evidence="3" id="KW-1185">Reference proteome</keyword>
<sequence length="141" mass="15971">MAKIIAVLLFSIFLFLSSVHFYWAFGGKWGTQGVYPTPDENTPPRNPGIFATLVVAIALFAFGVFYLIETKMINVELSPDFSEKGFWLLSITFALRALGDFKYFGFFKKIKNTKFGQNDTKYFTPLCLIISILSVVLMLLN</sequence>
<keyword evidence="1" id="KW-1133">Transmembrane helix</keyword>
<evidence type="ECO:0000313" key="3">
    <source>
        <dbReference type="Proteomes" id="UP000561681"/>
    </source>
</evidence>
<gene>
    <name evidence="2" type="ORF">HNP37_003069</name>
</gene>
<name>A0A7W7IYL5_9FLAO</name>
<keyword evidence="1" id="KW-0812">Transmembrane</keyword>
<comment type="caution">
    <text evidence="2">The sequence shown here is derived from an EMBL/GenBank/DDBJ whole genome shotgun (WGS) entry which is preliminary data.</text>
</comment>
<keyword evidence="1" id="KW-0472">Membrane</keyword>
<organism evidence="2 3">
    <name type="scientific">Flavobacterium nitrogenifigens</name>
    <dbReference type="NCBI Taxonomy" id="1617283"/>
    <lineage>
        <taxon>Bacteria</taxon>
        <taxon>Pseudomonadati</taxon>
        <taxon>Bacteroidota</taxon>
        <taxon>Flavobacteriia</taxon>
        <taxon>Flavobacteriales</taxon>
        <taxon>Flavobacteriaceae</taxon>
        <taxon>Flavobacterium</taxon>
    </lineage>
</organism>
<feature type="transmembrane region" description="Helical" evidence="1">
    <location>
        <begin position="88"/>
        <end position="107"/>
    </location>
</feature>
<feature type="transmembrane region" description="Helical" evidence="1">
    <location>
        <begin position="122"/>
        <end position="140"/>
    </location>
</feature>
<accession>A0A7W7IYL5</accession>
<feature type="transmembrane region" description="Helical" evidence="1">
    <location>
        <begin position="48"/>
        <end position="68"/>
    </location>
</feature>
<evidence type="ECO:0000313" key="2">
    <source>
        <dbReference type="EMBL" id="MBB4802994.1"/>
    </source>
</evidence>
<dbReference type="InterPro" id="IPR025058">
    <property type="entry name" value="DUF3995"/>
</dbReference>
<dbReference type="EMBL" id="JACHLD010000004">
    <property type="protein sequence ID" value="MBB4802994.1"/>
    <property type="molecule type" value="Genomic_DNA"/>
</dbReference>
<dbReference type="Proteomes" id="UP000561681">
    <property type="component" value="Unassembled WGS sequence"/>
</dbReference>